<dbReference type="RefSeq" id="WP_047859731.1">
    <property type="nucleotide sequence ID" value="NZ_CP011509.1"/>
</dbReference>
<evidence type="ECO:0000313" key="2">
    <source>
        <dbReference type="EMBL" id="REG32247.1"/>
    </source>
</evidence>
<reference evidence="1 3" key="1">
    <citation type="submission" date="2015-05" db="EMBL/GenBank/DDBJ databases">
        <title>Genome assembly of Archangium gephyra DSM 2261.</title>
        <authorList>
            <person name="Sharma G."/>
            <person name="Subramanian S."/>
        </authorList>
    </citation>
    <scope>NUCLEOTIDE SEQUENCE [LARGE SCALE GENOMIC DNA]</scope>
    <source>
        <strain evidence="1 3">DSM 2261</strain>
    </source>
</reference>
<protein>
    <submittedName>
        <fullName evidence="2">Carbon monoxide dehydrogenase subunit G</fullName>
    </submittedName>
</protein>
<dbReference type="AlphaFoldDB" id="A0AAC8QG12"/>
<dbReference type="Gene3D" id="3.30.530.20">
    <property type="match status" value="1"/>
</dbReference>
<organism evidence="1 3">
    <name type="scientific">Archangium gephyra</name>
    <dbReference type="NCBI Taxonomy" id="48"/>
    <lineage>
        <taxon>Bacteria</taxon>
        <taxon>Pseudomonadati</taxon>
        <taxon>Myxococcota</taxon>
        <taxon>Myxococcia</taxon>
        <taxon>Myxococcales</taxon>
        <taxon>Cystobacterineae</taxon>
        <taxon>Archangiaceae</taxon>
        <taxon>Archangium</taxon>
    </lineage>
</organism>
<dbReference type="KEGG" id="age:AA314_08067"/>
<reference evidence="2 4" key="2">
    <citation type="submission" date="2018-08" db="EMBL/GenBank/DDBJ databases">
        <title>Genomic Encyclopedia of Archaeal and Bacterial Type Strains, Phase II (KMG-II): from individual species to whole genera.</title>
        <authorList>
            <person name="Goeker M."/>
        </authorList>
    </citation>
    <scope>NUCLEOTIDE SEQUENCE [LARGE SCALE GENOMIC DNA]</scope>
    <source>
        <strain evidence="2 4">DSM 2261</strain>
    </source>
</reference>
<dbReference type="InterPro" id="IPR023393">
    <property type="entry name" value="START-like_dom_sf"/>
</dbReference>
<evidence type="ECO:0000313" key="3">
    <source>
        <dbReference type="Proteomes" id="UP000035579"/>
    </source>
</evidence>
<dbReference type="Pfam" id="PF10604">
    <property type="entry name" value="Polyketide_cyc2"/>
    <property type="match status" value="1"/>
</dbReference>
<dbReference type="EMBL" id="CP011509">
    <property type="protein sequence ID" value="AKJ06441.1"/>
    <property type="molecule type" value="Genomic_DNA"/>
</dbReference>
<dbReference type="EMBL" id="QUMU01000005">
    <property type="protein sequence ID" value="REG32247.1"/>
    <property type="molecule type" value="Genomic_DNA"/>
</dbReference>
<accession>A0AAC8QG12</accession>
<dbReference type="Proteomes" id="UP000256345">
    <property type="component" value="Unassembled WGS sequence"/>
</dbReference>
<dbReference type="Proteomes" id="UP000035579">
    <property type="component" value="Chromosome"/>
</dbReference>
<dbReference type="SUPFAM" id="SSF55961">
    <property type="entry name" value="Bet v1-like"/>
    <property type="match status" value="1"/>
</dbReference>
<evidence type="ECO:0000313" key="4">
    <source>
        <dbReference type="Proteomes" id="UP000256345"/>
    </source>
</evidence>
<gene>
    <name evidence="1" type="ORF">AA314_08067</name>
    <name evidence="2" type="ORF">ATI61_105575</name>
</gene>
<name>A0AAC8QG12_9BACT</name>
<keyword evidence="4" id="KW-1185">Reference proteome</keyword>
<evidence type="ECO:0000313" key="1">
    <source>
        <dbReference type="EMBL" id="AKJ06441.1"/>
    </source>
</evidence>
<sequence>MVELEQSVLIRRPLDEVFALASDPKNDPDWSAVVEQVEATGPLGVGVHLIQRVHLLGRRAHVPVEVLEYTPPTRVVLRASIPHIQVMGWRLFEPTREGTRVIFRTQARLSGLVSLTTPLFVRTARKHLEEDLGQLRRLLESAAFPQPLQAT</sequence>
<proteinExistence type="predicted"/>
<dbReference type="InterPro" id="IPR019587">
    <property type="entry name" value="Polyketide_cyclase/dehydratase"/>
</dbReference>